<evidence type="ECO:0000256" key="2">
    <source>
        <dbReference type="SAM" id="Phobius"/>
    </source>
</evidence>
<comment type="caution">
    <text evidence="3">The sequence shown here is derived from an EMBL/GenBank/DDBJ whole genome shotgun (WGS) entry which is preliminary data.</text>
</comment>
<keyword evidence="2" id="KW-0472">Membrane</keyword>
<feature type="region of interest" description="Disordered" evidence="1">
    <location>
        <begin position="1"/>
        <end position="26"/>
    </location>
</feature>
<dbReference type="RefSeq" id="WP_107108127.1">
    <property type="nucleotide sequence ID" value="NZ_JACHBI010000001.1"/>
</dbReference>
<proteinExistence type="predicted"/>
<gene>
    <name evidence="3" type="ORF">GGD50_000890</name>
</gene>
<evidence type="ECO:0000313" key="3">
    <source>
        <dbReference type="EMBL" id="MBB5572314.1"/>
    </source>
</evidence>
<dbReference type="Proteomes" id="UP000549882">
    <property type="component" value="Unassembled WGS sequence"/>
</dbReference>
<feature type="transmembrane region" description="Helical" evidence="2">
    <location>
        <begin position="45"/>
        <end position="63"/>
    </location>
</feature>
<evidence type="ECO:0000256" key="1">
    <source>
        <dbReference type="SAM" id="MobiDB-lite"/>
    </source>
</evidence>
<sequence>MMSRYMQYGAADPLQRPRPTALVGTKRPTPFHTLLNGLRAIAPRLALVFLGAGIIQALMHWAGN</sequence>
<protein>
    <submittedName>
        <fullName evidence="3">Uncharacterized protein</fullName>
    </submittedName>
</protein>
<organism evidence="3 4">
    <name type="scientific">Rhizobium paranaense</name>
    <dbReference type="NCBI Taxonomy" id="1650438"/>
    <lineage>
        <taxon>Bacteria</taxon>
        <taxon>Pseudomonadati</taxon>
        <taxon>Pseudomonadota</taxon>
        <taxon>Alphaproteobacteria</taxon>
        <taxon>Hyphomicrobiales</taxon>
        <taxon>Rhizobiaceae</taxon>
        <taxon>Rhizobium/Agrobacterium group</taxon>
        <taxon>Rhizobium</taxon>
    </lineage>
</organism>
<reference evidence="3 4" key="1">
    <citation type="submission" date="2020-08" db="EMBL/GenBank/DDBJ databases">
        <title>Genomic Encyclopedia of Type Strains, Phase IV (KMG-V): Genome sequencing to study the core and pangenomes of soil and plant-associated prokaryotes.</title>
        <authorList>
            <person name="Whitman W."/>
        </authorList>
    </citation>
    <scope>NUCLEOTIDE SEQUENCE [LARGE SCALE GENOMIC DNA]</scope>
    <source>
        <strain evidence="3 4">SEMIA 4064</strain>
    </source>
</reference>
<accession>A0A7W9CZK3</accession>
<dbReference type="EMBL" id="JACHBI010000001">
    <property type="protein sequence ID" value="MBB5572314.1"/>
    <property type="molecule type" value="Genomic_DNA"/>
</dbReference>
<keyword evidence="4" id="KW-1185">Reference proteome</keyword>
<name>A0A7W9CZK3_9HYPH</name>
<dbReference type="AlphaFoldDB" id="A0A7W9CZK3"/>
<keyword evidence="2" id="KW-0812">Transmembrane</keyword>
<keyword evidence="2" id="KW-1133">Transmembrane helix</keyword>
<evidence type="ECO:0000313" key="4">
    <source>
        <dbReference type="Proteomes" id="UP000549882"/>
    </source>
</evidence>